<dbReference type="CDD" id="cd08504">
    <property type="entry name" value="PBP2_OppA"/>
    <property type="match status" value="1"/>
</dbReference>
<evidence type="ECO:0000313" key="8">
    <source>
        <dbReference type="EMBL" id="MBB5091387.1"/>
    </source>
</evidence>
<dbReference type="Proteomes" id="UP000531231">
    <property type="component" value="Unassembled WGS sequence"/>
</dbReference>
<keyword evidence="3" id="KW-0813">Transport</keyword>
<comment type="subcellular location">
    <subcellularLocation>
        <location evidence="1">Periplasm</location>
    </subcellularLocation>
</comment>
<organism evidence="8 9">
    <name type="scientific">Pseudochrobactrum saccharolyticum</name>
    <dbReference type="NCBI Taxonomy" id="354352"/>
    <lineage>
        <taxon>Bacteria</taxon>
        <taxon>Pseudomonadati</taxon>
        <taxon>Pseudomonadota</taxon>
        <taxon>Alphaproteobacteria</taxon>
        <taxon>Hyphomicrobiales</taxon>
        <taxon>Brucellaceae</taxon>
        <taxon>Pseudochrobactrum</taxon>
    </lineage>
</organism>
<dbReference type="InterPro" id="IPR030678">
    <property type="entry name" value="Peptide/Ni-bd"/>
</dbReference>
<dbReference type="PIRSF" id="PIRSF002741">
    <property type="entry name" value="MppA"/>
    <property type="match status" value="1"/>
</dbReference>
<protein>
    <submittedName>
        <fullName evidence="8">Oligopeptide transport system substrate-binding protein</fullName>
    </submittedName>
</protein>
<dbReference type="PROSITE" id="PS01040">
    <property type="entry name" value="SBP_BACTERIAL_5"/>
    <property type="match status" value="1"/>
</dbReference>
<gene>
    <name evidence="8" type="ORF">HNQ68_001928</name>
</gene>
<feature type="signal peptide" evidence="6">
    <location>
        <begin position="1"/>
        <end position="20"/>
    </location>
</feature>
<accession>A0A7W8AJ99</accession>
<dbReference type="PANTHER" id="PTHR30290:SF10">
    <property type="entry name" value="PERIPLASMIC OLIGOPEPTIDE-BINDING PROTEIN-RELATED"/>
    <property type="match status" value="1"/>
</dbReference>
<evidence type="ECO:0000256" key="1">
    <source>
        <dbReference type="ARBA" id="ARBA00004418"/>
    </source>
</evidence>
<comment type="caution">
    <text evidence="8">The sequence shown here is derived from an EMBL/GenBank/DDBJ whole genome shotgun (WGS) entry which is preliminary data.</text>
</comment>
<evidence type="ECO:0000313" key="9">
    <source>
        <dbReference type="Proteomes" id="UP000531231"/>
    </source>
</evidence>
<dbReference type="Gene3D" id="3.40.190.10">
    <property type="entry name" value="Periplasmic binding protein-like II"/>
    <property type="match status" value="1"/>
</dbReference>
<dbReference type="AlphaFoldDB" id="A0A7W8AJ99"/>
<dbReference type="InterPro" id="IPR039424">
    <property type="entry name" value="SBP_5"/>
</dbReference>
<evidence type="ECO:0000256" key="3">
    <source>
        <dbReference type="ARBA" id="ARBA00022448"/>
    </source>
</evidence>
<dbReference type="Pfam" id="PF00496">
    <property type="entry name" value="SBP_bac_5"/>
    <property type="match status" value="1"/>
</dbReference>
<evidence type="ECO:0000256" key="5">
    <source>
        <dbReference type="ARBA" id="ARBA00022764"/>
    </source>
</evidence>
<evidence type="ECO:0000256" key="4">
    <source>
        <dbReference type="ARBA" id="ARBA00022729"/>
    </source>
</evidence>
<keyword evidence="4 6" id="KW-0732">Signal</keyword>
<dbReference type="FunFam" id="3.90.76.10:FF:000001">
    <property type="entry name" value="Oligopeptide ABC transporter substrate-binding protein"/>
    <property type="match status" value="1"/>
</dbReference>
<sequence>MYRKILLAGVCALTLTGAFAGVASAEVVLNRGNDTDPATLDHHRTSTVSEGRIMADLYDGLVRQSAKGEAVAATAKSWDISEDGLVYTFHLRDDAKWSNGDPVTAGDFLFTFRRIMDPKTAAGYASMLFPIKNAEDVVGGKKPLEDLGVEAVDDLTLKITLKGPTPYFLELLTHQTGLPMNKKSVEENGDKFTTPGKMVTNGAYQLVSFTPNDKIVMKKNPNFYDADQVKIDVVNWIPFEDRASCMRRFEAKEVQVCSDVPSEQMDYVKSKLAKEFRIAPYLGSYYLPVKGKVADSKLKDPRVREAISMAIDREFMAEQVWQGTMLPAYSVVPPGIANYVEGGVKAEYADKDMLEREDKAKELLKEAGVEPGSLSIELLYNTSENHKNTMAAIADMLSNIGIKATLNETEGATYFNFLREDGPFDIARAGWIGDYNDPQNFLFLTQSDVSFNYSKWKNKDYDALMAKAEATTDLKARAEILADAERLLLKETAVIPVLYYSSRALVSENIEGWYDNLMDAHATRWLSLKQ</sequence>
<comment type="similarity">
    <text evidence="2">Belongs to the bacterial solute-binding protein 5 family.</text>
</comment>
<dbReference type="Gene3D" id="3.90.76.10">
    <property type="entry name" value="Dipeptide-binding Protein, Domain 1"/>
    <property type="match status" value="1"/>
</dbReference>
<keyword evidence="9" id="KW-1185">Reference proteome</keyword>
<dbReference type="PANTHER" id="PTHR30290">
    <property type="entry name" value="PERIPLASMIC BINDING COMPONENT OF ABC TRANSPORTER"/>
    <property type="match status" value="1"/>
</dbReference>
<dbReference type="InterPro" id="IPR023765">
    <property type="entry name" value="SBP_5_CS"/>
</dbReference>
<proteinExistence type="inferred from homology"/>
<feature type="domain" description="Solute-binding protein family 5" evidence="7">
    <location>
        <begin position="71"/>
        <end position="448"/>
    </location>
</feature>
<evidence type="ECO:0000256" key="6">
    <source>
        <dbReference type="SAM" id="SignalP"/>
    </source>
</evidence>
<evidence type="ECO:0000259" key="7">
    <source>
        <dbReference type="Pfam" id="PF00496"/>
    </source>
</evidence>
<name>A0A7W8AJ99_9HYPH</name>
<dbReference type="FunFam" id="3.10.105.10:FF:000001">
    <property type="entry name" value="Oligopeptide ABC transporter, oligopeptide-binding protein"/>
    <property type="match status" value="1"/>
</dbReference>
<dbReference type="RefSeq" id="WP_151159470.1">
    <property type="nucleotide sequence ID" value="NZ_JACHIL010000003.1"/>
</dbReference>
<dbReference type="GO" id="GO:0015833">
    <property type="term" value="P:peptide transport"/>
    <property type="evidence" value="ECO:0007669"/>
    <property type="project" value="TreeGrafter"/>
</dbReference>
<evidence type="ECO:0000256" key="2">
    <source>
        <dbReference type="ARBA" id="ARBA00005695"/>
    </source>
</evidence>
<dbReference type="EMBL" id="JACHIL010000003">
    <property type="protein sequence ID" value="MBB5091387.1"/>
    <property type="molecule type" value="Genomic_DNA"/>
</dbReference>
<reference evidence="8 9" key="1">
    <citation type="submission" date="2020-08" db="EMBL/GenBank/DDBJ databases">
        <title>Genomic Encyclopedia of Type Strains, Phase IV (KMG-IV): sequencing the most valuable type-strain genomes for metagenomic binning, comparative biology and taxonomic classification.</title>
        <authorList>
            <person name="Goeker M."/>
        </authorList>
    </citation>
    <scope>NUCLEOTIDE SEQUENCE [LARGE SCALE GENOMIC DNA]</scope>
    <source>
        <strain evidence="8 9">DSM 25620</strain>
    </source>
</reference>
<dbReference type="Gene3D" id="3.10.105.10">
    <property type="entry name" value="Dipeptide-binding Protein, Domain 3"/>
    <property type="match status" value="1"/>
</dbReference>
<feature type="chain" id="PRO_5031556513" evidence="6">
    <location>
        <begin position="21"/>
        <end position="530"/>
    </location>
</feature>
<dbReference type="GO" id="GO:0043190">
    <property type="term" value="C:ATP-binding cassette (ABC) transporter complex"/>
    <property type="evidence" value="ECO:0007669"/>
    <property type="project" value="InterPro"/>
</dbReference>
<keyword evidence="5" id="KW-0574">Periplasm</keyword>
<dbReference type="GO" id="GO:1904680">
    <property type="term" value="F:peptide transmembrane transporter activity"/>
    <property type="evidence" value="ECO:0007669"/>
    <property type="project" value="TreeGrafter"/>
</dbReference>
<dbReference type="SUPFAM" id="SSF53850">
    <property type="entry name" value="Periplasmic binding protein-like II"/>
    <property type="match status" value="1"/>
</dbReference>
<dbReference type="InterPro" id="IPR000914">
    <property type="entry name" value="SBP_5_dom"/>
</dbReference>
<dbReference type="GO" id="GO:0030288">
    <property type="term" value="C:outer membrane-bounded periplasmic space"/>
    <property type="evidence" value="ECO:0007669"/>
    <property type="project" value="TreeGrafter"/>
</dbReference>